<evidence type="ECO:0000313" key="2">
    <source>
        <dbReference type="Proteomes" id="UP000478052"/>
    </source>
</evidence>
<dbReference type="OrthoDB" id="6623830at2759"/>
<dbReference type="AlphaFoldDB" id="A0A6G0XZ87"/>
<gene>
    <name evidence="1" type="ORF">FWK35_00019850</name>
</gene>
<comment type="caution">
    <text evidence="1">The sequence shown here is derived from an EMBL/GenBank/DDBJ whole genome shotgun (WGS) entry which is preliminary data.</text>
</comment>
<evidence type="ECO:0000313" key="1">
    <source>
        <dbReference type="EMBL" id="KAF0746047.1"/>
    </source>
</evidence>
<dbReference type="EMBL" id="VUJU01007346">
    <property type="protein sequence ID" value="KAF0746047.1"/>
    <property type="molecule type" value="Genomic_DNA"/>
</dbReference>
<organism evidence="1 2">
    <name type="scientific">Aphis craccivora</name>
    <name type="common">Cowpea aphid</name>
    <dbReference type="NCBI Taxonomy" id="307492"/>
    <lineage>
        <taxon>Eukaryota</taxon>
        <taxon>Metazoa</taxon>
        <taxon>Ecdysozoa</taxon>
        <taxon>Arthropoda</taxon>
        <taxon>Hexapoda</taxon>
        <taxon>Insecta</taxon>
        <taxon>Pterygota</taxon>
        <taxon>Neoptera</taxon>
        <taxon>Paraneoptera</taxon>
        <taxon>Hemiptera</taxon>
        <taxon>Sternorrhyncha</taxon>
        <taxon>Aphidomorpha</taxon>
        <taxon>Aphidoidea</taxon>
        <taxon>Aphididae</taxon>
        <taxon>Aphidini</taxon>
        <taxon>Aphis</taxon>
        <taxon>Aphis</taxon>
    </lineage>
</organism>
<accession>A0A6G0XZ87</accession>
<keyword evidence="1" id="KW-0347">Helicase</keyword>
<name>A0A6G0XZ87_APHCR</name>
<proteinExistence type="predicted"/>
<sequence length="76" mass="9242">MKFIEIYDDNEALILERRREFDAFLDIEKTIEICRRMCREAEEDEEEVRDLANRIPEENPFEELFRNPNSDVDAFV</sequence>
<reference evidence="1 2" key="1">
    <citation type="submission" date="2019-08" db="EMBL/GenBank/DDBJ databases">
        <title>Whole genome of Aphis craccivora.</title>
        <authorList>
            <person name="Voronova N.V."/>
            <person name="Shulinski R.S."/>
            <person name="Bandarenka Y.V."/>
            <person name="Zhorov D.G."/>
            <person name="Warner D."/>
        </authorList>
    </citation>
    <scope>NUCLEOTIDE SEQUENCE [LARGE SCALE GENOMIC DNA]</scope>
    <source>
        <strain evidence="1">180601</strain>
        <tissue evidence="1">Whole Body</tissue>
    </source>
</reference>
<dbReference type="Proteomes" id="UP000478052">
    <property type="component" value="Unassembled WGS sequence"/>
</dbReference>
<protein>
    <submittedName>
        <fullName evidence="1">ATP-dependent DNA helicase PIF1-like</fullName>
    </submittedName>
</protein>
<keyword evidence="2" id="KW-1185">Reference proteome</keyword>
<dbReference type="GO" id="GO:0004386">
    <property type="term" value="F:helicase activity"/>
    <property type="evidence" value="ECO:0007669"/>
    <property type="project" value="UniProtKB-KW"/>
</dbReference>
<keyword evidence="1" id="KW-0378">Hydrolase</keyword>
<keyword evidence="1" id="KW-0547">Nucleotide-binding</keyword>
<keyword evidence="1" id="KW-0067">ATP-binding</keyword>